<evidence type="ECO:0000313" key="2">
    <source>
        <dbReference type="EMBL" id="CEP20348.1"/>
    </source>
</evidence>
<accession>A0A0H5BY25</accession>
<keyword evidence="1" id="KW-1133">Transmembrane helix</keyword>
<evidence type="ECO:0000313" key="3">
    <source>
        <dbReference type="Proteomes" id="UP000038830"/>
    </source>
</evidence>
<keyword evidence="1" id="KW-0812">Transmembrane</keyword>
<gene>
    <name evidence="2" type="ORF">BN1211_0180</name>
</gene>
<feature type="transmembrane region" description="Helical" evidence="1">
    <location>
        <begin position="52"/>
        <end position="73"/>
    </location>
</feature>
<dbReference type="InterPro" id="IPR024297">
    <property type="entry name" value="Pho86"/>
</dbReference>
<dbReference type="Pfam" id="PF11124">
    <property type="entry name" value="Pho86"/>
    <property type="match status" value="1"/>
</dbReference>
<dbReference type="Proteomes" id="UP000038830">
    <property type="component" value="Unassembled WGS sequence"/>
</dbReference>
<proteinExistence type="predicted"/>
<reference evidence="3" key="1">
    <citation type="journal article" date="2015" name="J. Biotechnol.">
        <title>The structure of the Cyberlindnera jadinii genome and its relation to Candida utilis analyzed by the occurrence of single nucleotide polymorphisms.</title>
        <authorList>
            <person name="Rupp O."/>
            <person name="Brinkrolf K."/>
            <person name="Buerth C."/>
            <person name="Kunigo M."/>
            <person name="Schneider J."/>
            <person name="Jaenicke S."/>
            <person name="Goesmann A."/>
            <person name="Puehler A."/>
            <person name="Jaeger K.-E."/>
            <person name="Ernst J.F."/>
        </authorList>
    </citation>
    <scope>NUCLEOTIDE SEQUENCE [LARGE SCALE GENOMIC DNA]</scope>
    <source>
        <strain evidence="3">ATCC 18201 / CBS 1600 / BCRC 20928 / JCM 3617 / NBRC 0987 / NRRL Y-1542</strain>
    </source>
</reference>
<dbReference type="EMBL" id="CDQK01000001">
    <property type="protein sequence ID" value="CEP20348.1"/>
    <property type="molecule type" value="Genomic_DNA"/>
</dbReference>
<name>A0A0H5BY25_CYBJN</name>
<dbReference type="AlphaFoldDB" id="A0A0H5BY25"/>
<protein>
    <submittedName>
        <fullName evidence="2">Uncharacterized protein</fullName>
    </submittedName>
</protein>
<organism evidence="2 3">
    <name type="scientific">Cyberlindnera jadinii (strain ATCC 18201 / CBS 1600 / BCRC 20928 / JCM 3617 / NBRC 0987 / NRRL Y-1542)</name>
    <name type="common">Torula yeast</name>
    <name type="synonym">Candida utilis</name>
    <dbReference type="NCBI Taxonomy" id="983966"/>
    <lineage>
        <taxon>Eukaryota</taxon>
        <taxon>Fungi</taxon>
        <taxon>Dikarya</taxon>
        <taxon>Ascomycota</taxon>
        <taxon>Saccharomycotina</taxon>
        <taxon>Saccharomycetes</taxon>
        <taxon>Phaffomycetales</taxon>
        <taxon>Phaffomycetaceae</taxon>
        <taxon>Cyberlindnera</taxon>
    </lineage>
</organism>
<feature type="transmembrane region" description="Helical" evidence="1">
    <location>
        <begin position="93"/>
        <end position="111"/>
    </location>
</feature>
<evidence type="ECO:0000256" key="1">
    <source>
        <dbReference type="SAM" id="Phobius"/>
    </source>
</evidence>
<keyword evidence="1" id="KW-0472">Membrane</keyword>
<sequence>MSQAPTHLQGLMDEDAPPTIHTSSLTPELCEAALNLTIDFQRQKQSVANAAIMKHPITVGTIVSIIAAVSYWKLGWIYKRGGFALIKDNLEEVVGVVVLCTMVISTLLTVITRPTDVIKQRADRIVDESKPVFGVDLKEFAASRSKKFSQETASKADNTKVVIYRDTPIAVISLIDIPEMTNDEKFVTRITGAGVRKVYWKSGIIEDLIDFAVSRSGQLNNSKAPKILVLFEVLSTDAELKKVLIAKKFQKIESRPINDSKLLKLFGVHYEIYGLPLNVTKLSELELIDGKVGSTGSKRKT</sequence>